<evidence type="ECO:0000256" key="2">
    <source>
        <dbReference type="ARBA" id="ARBA00023015"/>
    </source>
</evidence>
<dbReference type="RefSeq" id="WP_100674396.1">
    <property type="nucleotide sequence ID" value="NZ_NJGD01000020.1"/>
</dbReference>
<evidence type="ECO:0000259" key="5">
    <source>
        <dbReference type="PROSITE" id="PS50931"/>
    </source>
</evidence>
<dbReference type="InterPro" id="IPR036390">
    <property type="entry name" value="WH_DNA-bd_sf"/>
</dbReference>
<organism evidence="6 7">
    <name type="scientific">Rhizobium meliloti</name>
    <name type="common">Ensifer meliloti</name>
    <name type="synonym">Sinorhizobium meliloti</name>
    <dbReference type="NCBI Taxonomy" id="382"/>
    <lineage>
        <taxon>Bacteria</taxon>
        <taxon>Pseudomonadati</taxon>
        <taxon>Pseudomonadota</taxon>
        <taxon>Alphaproteobacteria</taxon>
        <taxon>Hyphomicrobiales</taxon>
        <taxon>Rhizobiaceae</taxon>
        <taxon>Sinorhizobium/Ensifer group</taxon>
        <taxon>Sinorhizobium</taxon>
    </lineage>
</organism>
<evidence type="ECO:0000313" key="7">
    <source>
        <dbReference type="Proteomes" id="UP000231987"/>
    </source>
</evidence>
<dbReference type="Gene3D" id="1.10.10.10">
    <property type="entry name" value="Winged helix-like DNA-binding domain superfamily/Winged helix DNA-binding domain"/>
    <property type="match status" value="1"/>
</dbReference>
<reference evidence="6 7" key="1">
    <citation type="submission" date="2017-06" db="EMBL/GenBank/DDBJ databases">
        <title>Ensifer strains isolated from leguminous trees and herbs display diverse denitrification phenotypes with some acting as strong N2O sinks.</title>
        <authorList>
            <person name="Woliy K."/>
            <person name="Mania D."/>
            <person name="Bakken L.R."/>
            <person name="Frostegard A."/>
        </authorList>
    </citation>
    <scope>NUCLEOTIDE SEQUENCE [LARGE SCALE GENOMIC DNA]</scope>
    <source>
        <strain evidence="6 7">AC50a</strain>
    </source>
</reference>
<dbReference type="PANTHER" id="PTHR30579">
    <property type="entry name" value="TRANSCRIPTIONAL REGULATOR"/>
    <property type="match status" value="1"/>
</dbReference>
<dbReference type="PANTHER" id="PTHR30579:SF3">
    <property type="entry name" value="TRANSCRIPTIONAL REGULATORY PROTEIN"/>
    <property type="match status" value="1"/>
</dbReference>
<dbReference type="PROSITE" id="PS50931">
    <property type="entry name" value="HTH_LYSR"/>
    <property type="match status" value="1"/>
</dbReference>
<comment type="similarity">
    <text evidence="1">Belongs to the LysR transcriptional regulatory family.</text>
</comment>
<feature type="domain" description="HTH lysR-type" evidence="5">
    <location>
        <begin position="4"/>
        <end position="61"/>
    </location>
</feature>
<dbReference type="InterPro" id="IPR036388">
    <property type="entry name" value="WH-like_DNA-bd_sf"/>
</dbReference>
<accession>A0A2J0YV99</accession>
<proteinExistence type="inferred from homology"/>
<dbReference type="SUPFAM" id="SSF46785">
    <property type="entry name" value="Winged helix' DNA-binding domain"/>
    <property type="match status" value="1"/>
</dbReference>
<keyword evidence="2" id="KW-0805">Transcription regulation</keyword>
<dbReference type="InterPro" id="IPR000847">
    <property type="entry name" value="LysR_HTH_N"/>
</dbReference>
<dbReference type="EMBL" id="NJGD01000020">
    <property type="protein sequence ID" value="PJR11374.1"/>
    <property type="molecule type" value="Genomic_DNA"/>
</dbReference>
<dbReference type="InterPro" id="IPR050176">
    <property type="entry name" value="LTTR"/>
</dbReference>
<evidence type="ECO:0000256" key="3">
    <source>
        <dbReference type="ARBA" id="ARBA00023125"/>
    </source>
</evidence>
<comment type="caution">
    <text evidence="6">The sequence shown here is derived from an EMBL/GenBank/DDBJ whole genome shotgun (WGS) entry which is preliminary data.</text>
</comment>
<keyword evidence="4" id="KW-0804">Transcription</keyword>
<dbReference type="InterPro" id="IPR005119">
    <property type="entry name" value="LysR_subst-bd"/>
</dbReference>
<evidence type="ECO:0000313" key="6">
    <source>
        <dbReference type="EMBL" id="PJR11374.1"/>
    </source>
</evidence>
<evidence type="ECO:0000256" key="4">
    <source>
        <dbReference type="ARBA" id="ARBA00023163"/>
    </source>
</evidence>
<dbReference type="Pfam" id="PF00126">
    <property type="entry name" value="HTH_1"/>
    <property type="match status" value="1"/>
</dbReference>
<name>A0A2J0YV99_RHIML</name>
<keyword evidence="3" id="KW-0238">DNA-binding</keyword>
<sequence length="291" mass="32351">MKVENWEDLRLFLHVAEQGGLAGAAEKTGISAPTIGRRMLALERATGRALFVRARTGYELAPDGQILLDRVRAMQEAAQDIVDWQETVHSMPIVRLISDNTVSCFTATSLRHLWTPHDTFRVCFKTTEAAIDLTHRDVDIGLAAERPQLGNVAVRRSVAVAYAPYCAQGFDHRRHCNWVSLGTDVANQPWKRWAFEQPGRHITNWVNSPRMMFDLVKAGAGISVMPCFIGDSDPGFVRAGRVIDELGHDLWMVLHDDERGREAVRTVADRLSALLAANASLFLGSNGRDPL</sequence>
<dbReference type="Proteomes" id="UP000231987">
    <property type="component" value="Unassembled WGS sequence"/>
</dbReference>
<dbReference type="GO" id="GO:0003700">
    <property type="term" value="F:DNA-binding transcription factor activity"/>
    <property type="evidence" value="ECO:0007669"/>
    <property type="project" value="InterPro"/>
</dbReference>
<dbReference type="AlphaFoldDB" id="A0A2J0YV99"/>
<dbReference type="Pfam" id="PF03466">
    <property type="entry name" value="LysR_substrate"/>
    <property type="match status" value="1"/>
</dbReference>
<dbReference type="SUPFAM" id="SSF53850">
    <property type="entry name" value="Periplasmic binding protein-like II"/>
    <property type="match status" value="1"/>
</dbReference>
<gene>
    <name evidence="6" type="ORF">CEJ86_28325</name>
</gene>
<protein>
    <submittedName>
        <fullName evidence="6">LysR family transcriptional regulator</fullName>
    </submittedName>
</protein>
<evidence type="ECO:0000256" key="1">
    <source>
        <dbReference type="ARBA" id="ARBA00009437"/>
    </source>
</evidence>
<dbReference type="GO" id="GO:0003677">
    <property type="term" value="F:DNA binding"/>
    <property type="evidence" value="ECO:0007669"/>
    <property type="project" value="UniProtKB-KW"/>
</dbReference>